<evidence type="ECO:0000259" key="1">
    <source>
        <dbReference type="Pfam" id="PF00668"/>
    </source>
</evidence>
<dbReference type="RefSeq" id="WP_249823241.1">
    <property type="nucleotide sequence ID" value="NZ_PITP01000475.1"/>
</dbReference>
<reference evidence="2 3" key="1">
    <citation type="submission" date="2017-12" db="EMBL/GenBank/DDBJ databases">
        <title>Rapid rising of carbapenem-resistant Enterobacteriaceae(CRE) and emergence of colistin resistance genemcr-1 in CRE in the hospital of Henan, China.</title>
        <authorList>
            <person name="Sun Q."/>
            <person name="Zhang R."/>
            <person name="Li Y."/>
            <person name="Shen Y."/>
            <person name="Zhang Y."/>
            <person name="Yang J."/>
            <person name="Shu L."/>
            <person name="Zhou H."/>
            <person name="Wang Y."/>
            <person name="Wang B."/>
            <person name="Shen Z."/>
        </authorList>
    </citation>
    <scope>NUCLEOTIDE SEQUENCE [LARGE SCALE GENOMIC DNA]</scope>
    <source>
        <strain evidence="2 3">3512</strain>
    </source>
</reference>
<dbReference type="InterPro" id="IPR023213">
    <property type="entry name" value="CAT-like_dom_sf"/>
</dbReference>
<evidence type="ECO:0000313" key="3">
    <source>
        <dbReference type="Proteomes" id="UP000233549"/>
    </source>
</evidence>
<dbReference type="AlphaFoldDB" id="A0AAP8LAD4"/>
<dbReference type="Proteomes" id="UP000233549">
    <property type="component" value="Unassembled WGS sequence"/>
</dbReference>
<feature type="non-terminal residue" evidence="2">
    <location>
        <position position="1"/>
    </location>
</feature>
<gene>
    <name evidence="2" type="ORF">CWS33_29510</name>
</gene>
<dbReference type="Gene3D" id="3.30.559.10">
    <property type="entry name" value="Chloramphenicol acetyltransferase-like domain"/>
    <property type="match status" value="1"/>
</dbReference>
<dbReference type="SUPFAM" id="SSF52777">
    <property type="entry name" value="CoA-dependent acyltransferases"/>
    <property type="match status" value="1"/>
</dbReference>
<name>A0AAP8LAD4_ECOLX</name>
<protein>
    <submittedName>
        <fullName evidence="2">Peptide synthetase</fullName>
    </submittedName>
</protein>
<dbReference type="Pfam" id="PF00668">
    <property type="entry name" value="Condensation"/>
    <property type="match status" value="1"/>
</dbReference>
<comment type="caution">
    <text evidence="2">The sequence shown here is derived from an EMBL/GenBank/DDBJ whole genome shotgun (WGS) entry which is preliminary data.</text>
</comment>
<feature type="domain" description="Condensation" evidence="1">
    <location>
        <begin position="12"/>
        <end position="102"/>
    </location>
</feature>
<accession>A0AAP8LAD4</accession>
<dbReference type="InterPro" id="IPR001242">
    <property type="entry name" value="Condensation_dom"/>
</dbReference>
<proteinExistence type="predicted"/>
<organism evidence="2 3">
    <name type="scientific">Escherichia coli</name>
    <dbReference type="NCBI Taxonomy" id="562"/>
    <lineage>
        <taxon>Bacteria</taxon>
        <taxon>Pseudomonadati</taxon>
        <taxon>Pseudomonadota</taxon>
        <taxon>Gammaproteobacteria</taxon>
        <taxon>Enterobacterales</taxon>
        <taxon>Enterobacteriaceae</taxon>
        <taxon>Escherichia</taxon>
    </lineage>
</organism>
<dbReference type="GO" id="GO:0003824">
    <property type="term" value="F:catalytic activity"/>
    <property type="evidence" value="ECO:0007669"/>
    <property type="project" value="InterPro"/>
</dbReference>
<evidence type="ECO:0000313" key="2">
    <source>
        <dbReference type="EMBL" id="PKD78590.1"/>
    </source>
</evidence>
<dbReference type="EMBL" id="PITP01000475">
    <property type="protein sequence ID" value="PKD78590.1"/>
    <property type="molecule type" value="Genomic_DNA"/>
</dbReference>
<feature type="non-terminal residue" evidence="2">
    <location>
        <position position="127"/>
    </location>
</feature>
<sequence>VAMHDFREYRARQLDVPRLEARLTELVQHYPVLRTCIDVQRGTQHVRPEVTLHLDRHDLRALDGETAQRQVEQLRARYSHQRHDPSQPLWRIAVIQLAEQQDPTGSPYDTLIFTSFDALILDGQGIS</sequence>